<keyword evidence="6" id="KW-1185">Reference proteome</keyword>
<protein>
    <submittedName>
        <fullName evidence="5">Glutathione S-transferase</fullName>
    </submittedName>
</protein>
<sequence length="221" mass="24480">MTLARTPAMQATSLPPSTSELVTVWGRLNSLNVQRVLFCAADLAIPVRHIPAGGQSGGLDTPEFLALNPNRLVPVLKDGPFVVWESNTIVRYLFRAYGQGLDDARHIALQDRWMDWYGTEIGSHMTALWGHTKRGKPLPAATAEHHWHRATALWKILADQLDAAHFIGGSRPGVADYTLGPAIHRWHGMAPHAGIPRNLTRWHEALSVRPAYQTYVLNAPL</sequence>
<dbReference type="AlphaFoldDB" id="A0A5E4VUN9"/>
<dbReference type="SUPFAM" id="SSF47616">
    <property type="entry name" value="GST C-terminal domain-like"/>
    <property type="match status" value="1"/>
</dbReference>
<evidence type="ECO:0000313" key="6">
    <source>
        <dbReference type="Proteomes" id="UP000333828"/>
    </source>
</evidence>
<dbReference type="SFLD" id="SFLDS00019">
    <property type="entry name" value="Glutathione_Transferase_(cytos"/>
    <property type="match status" value="1"/>
</dbReference>
<proteinExistence type="inferred from homology"/>
<reference evidence="5 6" key="1">
    <citation type="submission" date="2019-08" db="EMBL/GenBank/DDBJ databases">
        <authorList>
            <person name="Peeters C."/>
        </authorList>
    </citation>
    <scope>NUCLEOTIDE SEQUENCE [LARGE SCALE GENOMIC DNA]</scope>
    <source>
        <strain evidence="5 6">LMG 31115</strain>
    </source>
</reference>
<dbReference type="Pfam" id="PF13417">
    <property type="entry name" value="GST_N_3"/>
    <property type="match status" value="1"/>
</dbReference>
<feature type="domain" description="GST C-terminal" evidence="4">
    <location>
        <begin position="103"/>
        <end position="221"/>
    </location>
</feature>
<dbReference type="PANTHER" id="PTHR44051:SF19">
    <property type="entry name" value="DISULFIDE-BOND OXIDOREDUCTASE YFCG"/>
    <property type="match status" value="1"/>
</dbReference>
<dbReference type="InterPro" id="IPR036249">
    <property type="entry name" value="Thioredoxin-like_sf"/>
</dbReference>
<dbReference type="InterPro" id="IPR004045">
    <property type="entry name" value="Glutathione_S-Trfase_N"/>
</dbReference>
<dbReference type="InterPro" id="IPR040079">
    <property type="entry name" value="Glutathione_S-Trfase"/>
</dbReference>
<evidence type="ECO:0000259" key="4">
    <source>
        <dbReference type="PROSITE" id="PS50405"/>
    </source>
</evidence>
<dbReference type="InterPro" id="IPR010987">
    <property type="entry name" value="Glutathione-S-Trfase_C-like"/>
</dbReference>
<evidence type="ECO:0000256" key="2">
    <source>
        <dbReference type="ARBA" id="ARBA00022679"/>
    </source>
</evidence>
<dbReference type="PROSITE" id="PS50404">
    <property type="entry name" value="GST_NTER"/>
    <property type="match status" value="1"/>
</dbReference>
<comment type="similarity">
    <text evidence="1">Belongs to the GST superfamily.</text>
</comment>
<dbReference type="PROSITE" id="PS50405">
    <property type="entry name" value="GST_CTER"/>
    <property type="match status" value="1"/>
</dbReference>
<dbReference type="Gene3D" id="3.40.30.10">
    <property type="entry name" value="Glutaredoxin"/>
    <property type="match status" value="1"/>
</dbReference>
<name>A0A5E4VUN9_9BURK</name>
<gene>
    <name evidence="5" type="ORF">PIN31115_02884</name>
</gene>
<dbReference type="CDD" id="cd03047">
    <property type="entry name" value="GST_N_2"/>
    <property type="match status" value="1"/>
</dbReference>
<accession>A0A5E4VUN9</accession>
<evidence type="ECO:0000313" key="5">
    <source>
        <dbReference type="EMBL" id="VVE16142.1"/>
    </source>
</evidence>
<evidence type="ECO:0000256" key="1">
    <source>
        <dbReference type="ARBA" id="ARBA00007409"/>
    </source>
</evidence>
<dbReference type="Gene3D" id="1.20.1050.10">
    <property type="match status" value="1"/>
</dbReference>
<dbReference type="SUPFAM" id="SSF52833">
    <property type="entry name" value="Thioredoxin-like"/>
    <property type="match status" value="1"/>
</dbReference>
<dbReference type="EMBL" id="CABPSI010000003">
    <property type="protein sequence ID" value="VVE16142.1"/>
    <property type="molecule type" value="Genomic_DNA"/>
</dbReference>
<dbReference type="SFLD" id="SFLDG00358">
    <property type="entry name" value="Main_(cytGST)"/>
    <property type="match status" value="1"/>
</dbReference>
<dbReference type="PANTHER" id="PTHR44051">
    <property type="entry name" value="GLUTATHIONE S-TRANSFERASE-RELATED"/>
    <property type="match status" value="1"/>
</dbReference>
<dbReference type="Pfam" id="PF13410">
    <property type="entry name" value="GST_C_2"/>
    <property type="match status" value="1"/>
</dbReference>
<dbReference type="InterPro" id="IPR036282">
    <property type="entry name" value="Glutathione-S-Trfase_C_sf"/>
</dbReference>
<dbReference type="Proteomes" id="UP000333828">
    <property type="component" value="Unassembled WGS sequence"/>
</dbReference>
<dbReference type="GO" id="GO:0016740">
    <property type="term" value="F:transferase activity"/>
    <property type="evidence" value="ECO:0007669"/>
    <property type="project" value="UniProtKB-KW"/>
</dbReference>
<keyword evidence="2 5" id="KW-0808">Transferase</keyword>
<evidence type="ECO:0000259" key="3">
    <source>
        <dbReference type="PROSITE" id="PS50404"/>
    </source>
</evidence>
<organism evidence="5 6">
    <name type="scientific">Pandoraea iniqua</name>
    <dbReference type="NCBI Taxonomy" id="2508288"/>
    <lineage>
        <taxon>Bacteria</taxon>
        <taxon>Pseudomonadati</taxon>
        <taxon>Pseudomonadota</taxon>
        <taxon>Betaproteobacteria</taxon>
        <taxon>Burkholderiales</taxon>
        <taxon>Burkholderiaceae</taxon>
        <taxon>Pandoraea</taxon>
    </lineage>
</organism>
<dbReference type="FunFam" id="3.40.30.10:FF:000039">
    <property type="entry name" value="Glutathione S-transferase domain"/>
    <property type="match status" value="1"/>
</dbReference>
<feature type="domain" description="GST N-terminal" evidence="3">
    <location>
        <begin position="20"/>
        <end position="101"/>
    </location>
</feature>